<sequence>MHYVVSCVRWSDSEMLMCEVQAVNKVTALIAGVSSLFPNCGEFSDWLDSLADSFAYLNEKEQLEHILCSLFDSDILAGALKID</sequence>
<organism evidence="2">
    <name type="scientific">viral metagenome</name>
    <dbReference type="NCBI Taxonomy" id="1070528"/>
    <lineage>
        <taxon>unclassified sequences</taxon>
        <taxon>metagenomes</taxon>
        <taxon>organismal metagenomes</taxon>
    </lineage>
</organism>
<name>A0A6M3LKL3_9ZZZZ</name>
<reference evidence="2" key="1">
    <citation type="submission" date="2020-03" db="EMBL/GenBank/DDBJ databases">
        <title>The deep terrestrial virosphere.</title>
        <authorList>
            <person name="Holmfeldt K."/>
            <person name="Nilsson E."/>
            <person name="Simone D."/>
            <person name="Lopez-Fernandez M."/>
            <person name="Wu X."/>
            <person name="de Brujin I."/>
            <person name="Lundin D."/>
            <person name="Andersson A."/>
            <person name="Bertilsson S."/>
            <person name="Dopson M."/>
        </authorList>
    </citation>
    <scope>NUCLEOTIDE SEQUENCE</scope>
    <source>
        <strain evidence="1">MM415A04675</strain>
        <strain evidence="2">MM415B04091</strain>
    </source>
</reference>
<evidence type="ECO:0000313" key="2">
    <source>
        <dbReference type="EMBL" id="QJA93864.1"/>
    </source>
</evidence>
<dbReference type="AlphaFoldDB" id="A0A6M3LKL3"/>
<dbReference type="EMBL" id="MT141700">
    <property type="protein sequence ID" value="QJA69371.1"/>
    <property type="molecule type" value="Genomic_DNA"/>
</dbReference>
<gene>
    <name evidence="1" type="ORF">MM415A04675_0005</name>
    <name evidence="2" type="ORF">MM415B04091_0008</name>
</gene>
<accession>A0A6M3LKL3</accession>
<proteinExistence type="predicted"/>
<dbReference type="EMBL" id="MT143183">
    <property type="protein sequence ID" value="QJA93864.1"/>
    <property type="molecule type" value="Genomic_DNA"/>
</dbReference>
<protein>
    <submittedName>
        <fullName evidence="2">Uncharacterized protein</fullName>
    </submittedName>
</protein>
<evidence type="ECO:0000313" key="1">
    <source>
        <dbReference type="EMBL" id="QJA69371.1"/>
    </source>
</evidence>